<sequence length="32" mass="3507">MPRLGPLAEILTPAALRDRMRPAATLTAALYR</sequence>
<evidence type="ECO:0000313" key="2">
    <source>
        <dbReference type="Proteomes" id="UP001240984"/>
    </source>
</evidence>
<name>A0ABT9MSS4_9ACTN</name>
<dbReference type="EMBL" id="JAUSRA010000001">
    <property type="protein sequence ID" value="MDP9794443.1"/>
    <property type="molecule type" value="Genomic_DNA"/>
</dbReference>
<comment type="caution">
    <text evidence="1">The sequence shown here is derived from an EMBL/GenBank/DDBJ whole genome shotgun (WGS) entry which is preliminary data.</text>
</comment>
<keyword evidence="2" id="KW-1185">Reference proteome</keyword>
<protein>
    <submittedName>
        <fullName evidence="1">Uncharacterized protein</fullName>
    </submittedName>
</protein>
<evidence type="ECO:0000313" key="1">
    <source>
        <dbReference type="EMBL" id="MDP9794443.1"/>
    </source>
</evidence>
<gene>
    <name evidence="1" type="ORF">J2S43_002955</name>
</gene>
<reference evidence="1 2" key="1">
    <citation type="submission" date="2023-07" db="EMBL/GenBank/DDBJ databases">
        <title>Sequencing the genomes of 1000 actinobacteria strains.</title>
        <authorList>
            <person name="Klenk H.-P."/>
        </authorList>
    </citation>
    <scope>NUCLEOTIDE SEQUENCE [LARGE SCALE GENOMIC DNA]</scope>
    <source>
        <strain evidence="1 2">DSM 44710</strain>
    </source>
</reference>
<organism evidence="1 2">
    <name type="scientific">Catenuloplanes nepalensis</name>
    <dbReference type="NCBI Taxonomy" id="587533"/>
    <lineage>
        <taxon>Bacteria</taxon>
        <taxon>Bacillati</taxon>
        <taxon>Actinomycetota</taxon>
        <taxon>Actinomycetes</taxon>
        <taxon>Micromonosporales</taxon>
        <taxon>Micromonosporaceae</taxon>
        <taxon>Catenuloplanes</taxon>
    </lineage>
</organism>
<proteinExistence type="predicted"/>
<accession>A0ABT9MSS4</accession>
<dbReference type="Proteomes" id="UP001240984">
    <property type="component" value="Unassembled WGS sequence"/>
</dbReference>